<dbReference type="Proteomes" id="UP001189813">
    <property type="component" value="Unassembled WGS sequence"/>
</dbReference>
<evidence type="ECO:0000313" key="1">
    <source>
        <dbReference type="EMBL" id="CAJ0803531.1"/>
    </source>
</evidence>
<name>A0ABN9J6Z3_9RALS</name>
<gene>
    <name evidence="1" type="ORF">LMG19083_03902</name>
</gene>
<accession>A0ABN9J6Z3</accession>
<comment type="caution">
    <text evidence="1">The sequence shown here is derived from an EMBL/GenBank/DDBJ whole genome shotgun (WGS) entry which is preliminary data.</text>
</comment>
<proteinExistence type="predicted"/>
<evidence type="ECO:0000313" key="2">
    <source>
        <dbReference type="Proteomes" id="UP001189813"/>
    </source>
</evidence>
<reference evidence="1 2" key="1">
    <citation type="submission" date="2023-07" db="EMBL/GenBank/DDBJ databases">
        <authorList>
            <person name="Peeters C."/>
        </authorList>
    </citation>
    <scope>NUCLEOTIDE SEQUENCE [LARGE SCALE GENOMIC DNA]</scope>
    <source>
        <strain evidence="1 2">LMG 19083</strain>
    </source>
</reference>
<protein>
    <submittedName>
        <fullName evidence="1">Uncharacterized protein</fullName>
    </submittedName>
</protein>
<keyword evidence="2" id="KW-1185">Reference proteome</keyword>
<dbReference type="EMBL" id="CATZBU010000011">
    <property type="protein sequence ID" value="CAJ0803531.1"/>
    <property type="molecule type" value="Genomic_DNA"/>
</dbReference>
<organism evidence="1 2">
    <name type="scientific">Ralstonia psammae</name>
    <dbReference type="NCBI Taxonomy" id="3058598"/>
    <lineage>
        <taxon>Bacteria</taxon>
        <taxon>Pseudomonadati</taxon>
        <taxon>Pseudomonadota</taxon>
        <taxon>Betaproteobacteria</taxon>
        <taxon>Burkholderiales</taxon>
        <taxon>Burkholderiaceae</taxon>
        <taxon>Ralstonia</taxon>
    </lineage>
</organism>
<sequence length="132" mass="14818">MRKRREPALGVAYCWARAGWWANSRAKSVEVPSLLRLKDTSPASNKAREASPNAAWGQETQLMRLDAELDNGPLYADEAYLALALLRSLELEVDDLEFALQVLQGGRTRFFLRWCAAVFNHGAPAIVMHQSF</sequence>